<feature type="domain" description="T2SS protein K second SAM-like" evidence="2">
    <location>
        <begin position="232"/>
        <end position="279"/>
    </location>
</feature>
<dbReference type="Gene3D" id="1.10.40.60">
    <property type="entry name" value="EpsJ-like"/>
    <property type="match status" value="2"/>
</dbReference>
<keyword evidence="1" id="KW-0472">Membrane</keyword>
<keyword evidence="1" id="KW-1003">Cell membrane</keyword>
<protein>
    <recommendedName>
        <fullName evidence="1">Type II secretion system protein K</fullName>
    </recommendedName>
</protein>
<comment type="similarity">
    <text evidence="1">Belongs to the GSP K family.</text>
</comment>
<dbReference type="Gene3D" id="3.30.1300.30">
    <property type="entry name" value="GSPII I/J protein-like"/>
    <property type="match status" value="1"/>
</dbReference>
<evidence type="ECO:0000256" key="1">
    <source>
        <dbReference type="PIRNR" id="PIRNR002786"/>
    </source>
</evidence>
<dbReference type="InterPro" id="IPR005628">
    <property type="entry name" value="GspK"/>
</dbReference>
<evidence type="ECO:0000313" key="4">
    <source>
        <dbReference type="Proteomes" id="UP000261931"/>
    </source>
</evidence>
<keyword evidence="4" id="KW-1185">Reference proteome</keyword>
<dbReference type="PANTHER" id="PTHR38831:SF1">
    <property type="entry name" value="TYPE II SECRETION SYSTEM PROTEIN K-RELATED"/>
    <property type="match status" value="1"/>
</dbReference>
<dbReference type="AlphaFoldDB" id="A0A372ELW0"/>
<gene>
    <name evidence="3" type="ORF">DY262_08115</name>
</gene>
<sequence>MEGRAVTRTHQRGAALLLAMLTVTLVAALAASALWQQWRALEVERAERQRAQAAWILTGALDWARLILREDGRGNQTNGNPDHLGEPWALPLEEARLSSFLAADRDNTADSTLEAFLSGEITDLQSRLNFNNVARLTTVQNGAVPLKYELSEPDLDSLRRLYELLGLPRGELEAAAKELLASAQMSLSDPLPADAASLLPTKLSQLAWLGISPSSLARLEPHLTVLPLRTTLNLNTASAEAIAASLPGLDLAMARRLVSARERTPFRSIAEAQRLLPQGPAVLSDQYHGVRSSFFEVRGRLRLDDTIIEERSLVMRQALDARIVWRERFTRR</sequence>
<dbReference type="InterPro" id="IPR010994">
    <property type="entry name" value="RuvA_2-like"/>
</dbReference>
<dbReference type="EMBL" id="QVLS01000003">
    <property type="protein sequence ID" value="RFP80391.1"/>
    <property type="molecule type" value="Genomic_DNA"/>
</dbReference>
<dbReference type="GO" id="GO:0009306">
    <property type="term" value="P:protein secretion"/>
    <property type="evidence" value="ECO:0007669"/>
    <property type="project" value="InterPro"/>
</dbReference>
<dbReference type="InterPro" id="IPR038072">
    <property type="entry name" value="GspK_central_sf"/>
</dbReference>
<reference evidence="3 4" key="1">
    <citation type="submission" date="2018-08" db="EMBL/GenBank/DDBJ databases">
        <title>Hydrogenophaga sp. LA-38 isolated from sludge.</title>
        <authorList>
            <person name="Im W.-T."/>
        </authorList>
    </citation>
    <scope>NUCLEOTIDE SEQUENCE [LARGE SCALE GENOMIC DNA]</scope>
    <source>
        <strain evidence="3 4">LA-38</strain>
    </source>
</reference>
<proteinExistence type="inferred from homology"/>
<dbReference type="InterPro" id="IPR049179">
    <property type="entry name" value="T2SSK_SAM-like_2nd"/>
</dbReference>
<name>A0A372ELW0_9BURK</name>
<comment type="subcellular location">
    <subcellularLocation>
        <location evidence="1">Cell inner membrane</location>
    </subcellularLocation>
</comment>
<evidence type="ECO:0000313" key="3">
    <source>
        <dbReference type="EMBL" id="RFP80391.1"/>
    </source>
</evidence>
<dbReference type="PANTHER" id="PTHR38831">
    <property type="entry name" value="TYPE II SECRETION SYSTEM PROTEIN K"/>
    <property type="match status" value="1"/>
</dbReference>
<comment type="caution">
    <text evidence="3">The sequence shown here is derived from an EMBL/GenBank/DDBJ whole genome shotgun (WGS) entry which is preliminary data.</text>
</comment>
<dbReference type="PIRSF" id="PIRSF002786">
    <property type="entry name" value="XcpX"/>
    <property type="match status" value="1"/>
</dbReference>
<organism evidence="3 4">
    <name type="scientific">Hydrogenophaga borbori</name>
    <dbReference type="NCBI Taxonomy" id="2294117"/>
    <lineage>
        <taxon>Bacteria</taxon>
        <taxon>Pseudomonadati</taxon>
        <taxon>Pseudomonadota</taxon>
        <taxon>Betaproteobacteria</taxon>
        <taxon>Burkholderiales</taxon>
        <taxon>Comamonadaceae</taxon>
        <taxon>Hydrogenophaga</taxon>
    </lineage>
</organism>
<keyword evidence="1" id="KW-0997">Cell inner membrane</keyword>
<dbReference type="Proteomes" id="UP000261931">
    <property type="component" value="Unassembled WGS sequence"/>
</dbReference>
<dbReference type="Pfam" id="PF03934">
    <property type="entry name" value="T2SSK"/>
    <property type="match status" value="1"/>
</dbReference>
<dbReference type="NCBIfam" id="NF037980">
    <property type="entry name" value="T2SS_GspK"/>
    <property type="match status" value="1"/>
</dbReference>
<dbReference type="SUPFAM" id="SSF47781">
    <property type="entry name" value="RuvA domain 2-like"/>
    <property type="match status" value="1"/>
</dbReference>
<evidence type="ECO:0000259" key="2">
    <source>
        <dbReference type="Pfam" id="PF03934"/>
    </source>
</evidence>
<keyword evidence="1" id="KW-0813">Transport</keyword>
<accession>A0A372ELW0</accession>
<dbReference type="GO" id="GO:0005886">
    <property type="term" value="C:plasma membrane"/>
    <property type="evidence" value="ECO:0007669"/>
    <property type="project" value="UniProtKB-SubCell"/>
</dbReference>